<protein>
    <submittedName>
        <fullName evidence="2">Tape measure protein</fullName>
    </submittedName>
</protein>
<feature type="transmembrane region" description="Helical" evidence="1">
    <location>
        <begin position="403"/>
        <end position="428"/>
    </location>
</feature>
<proteinExistence type="predicted"/>
<gene>
    <name evidence="2" type="primary">15</name>
    <name evidence="2" type="ORF">SEA_GARDENSTATE_15</name>
</gene>
<dbReference type="InterPro" id="IPR016024">
    <property type="entry name" value="ARM-type_fold"/>
</dbReference>
<feature type="transmembrane region" description="Helical" evidence="1">
    <location>
        <begin position="338"/>
        <end position="365"/>
    </location>
</feature>
<feature type="transmembrane region" description="Helical" evidence="1">
    <location>
        <begin position="311"/>
        <end position="331"/>
    </location>
</feature>
<keyword evidence="1" id="KW-0472">Membrane</keyword>
<dbReference type="EMBL" id="MT952845">
    <property type="protein sequence ID" value="QOI66927.1"/>
    <property type="molecule type" value="Genomic_DNA"/>
</dbReference>
<feature type="transmembrane region" description="Helical" evidence="1">
    <location>
        <begin position="250"/>
        <end position="273"/>
    </location>
</feature>
<organism evidence="2 3">
    <name type="scientific">Microbacterium phage GardenState</name>
    <dbReference type="NCBI Taxonomy" id="2776841"/>
    <lineage>
        <taxon>Viruses</taxon>
        <taxon>Duplodnaviria</taxon>
        <taxon>Heunggongvirae</taxon>
        <taxon>Uroviricota</taxon>
        <taxon>Caudoviricetes</taxon>
        <taxon>Casidaviridae</taxon>
        <taxon>Gardenstatevirus</taxon>
        <taxon>Gardenstatevirus gardenstate</taxon>
    </lineage>
</organism>
<feature type="transmembrane region" description="Helical" evidence="1">
    <location>
        <begin position="371"/>
        <end position="391"/>
    </location>
</feature>
<keyword evidence="1" id="KW-0812">Transmembrane</keyword>
<name>A0A7L8ZDC4_9CAUD</name>
<evidence type="ECO:0000313" key="2">
    <source>
        <dbReference type="EMBL" id="QOI66927.1"/>
    </source>
</evidence>
<feature type="transmembrane region" description="Helical" evidence="1">
    <location>
        <begin position="588"/>
        <end position="607"/>
    </location>
</feature>
<reference evidence="2 3" key="1">
    <citation type="submission" date="2020-08" db="EMBL/GenBank/DDBJ databases">
        <authorList>
            <person name="Onisko P.M."/>
            <person name="Abbud L.A."/>
            <person name="Collins-Miller C."/>
            <person name="Crosslin K."/>
            <person name="Dasari S."/>
            <person name="Friend S.M."/>
            <person name="Gaykema M.A."/>
            <person name="Lambert A.M."/>
            <person name="Moran E.R."/>
            <person name="Watts A.R."/>
            <person name="Zirkle L.M."/>
            <person name="Bauer P.J."/>
            <person name="Temple L."/>
            <person name="Washington J.M."/>
            <person name="Garlena R.A."/>
            <person name="Russell D.A."/>
            <person name="Pope W.H."/>
            <person name="Jacobs-Sera D."/>
            <person name="Hatfull G.F."/>
        </authorList>
    </citation>
    <scope>NUCLEOTIDE SEQUENCE [LARGE SCALE GENOMIC DNA]</scope>
</reference>
<feature type="transmembrane region" description="Helical" evidence="1">
    <location>
        <begin position="495"/>
        <end position="517"/>
    </location>
</feature>
<sequence>MAENVGYATLNVIPSAKGFGKALKGDLDPALASSGTAAGNTLGSKLKAVAGPLFALAGTVAMGAFVKNAISEAGKLEQSIGAINSVFKESATQVHGWAVQSATAVGLNRNEYNELATLIGSQLKNAYKGAGKSMAEIAGETDNLITLGADLSSMFGGTSREAVEALSSALKGERDPIERYGVSLKQAAIDAKAAEMGFQKVDGALTNEANAAATLALIMEQTADAHGNFAKESTTYEGVMQRLRASWDNITATIGAGFLPFATAAGSILLGMMPTVQGLADNFATFGERMSAAFQDAGGGLAGVQAMFQSIFTGIGAWISGGGLQAILTGWQTAQLGFINAVVAMLPMVIEALIAAIPVLVAGFVTLLETLSTTILPQIITSITTLITAICEQLPALLAQLSAAIVAAIPLLLEAGIQLFTSLVTSLATALPEIIASLLGALTSLAATVVEMLPTLLSAGIELFMALVQAIVTVLPDILNTLLTDVLPNVLSTVLGMLPQLLSAGVKLFFALVQAIIKVLPDILRTLLIDVLPNVLRTVLGMLPQLLSAAIDLFFALVTGILTVLPSIIQTLLTDVLPAVLNSLVRMLPELIAAAIELFGALVTGIVRNIGPIVNALITKVIPAAVRALISAVPSLVRAGIDLINGLIRGLMSMAGAVGRTLLNIIKGAVDGFLGFLGIHSPSRLFKGFGVNVGEGLAIGIESMESDVAKSALGLANAAADAVDGMSLGLGADVSGLIPEGGVAGSLATAGTSTSLAYTQIGGQGLTAEQELVKAARRLKHVI</sequence>
<evidence type="ECO:0000313" key="3">
    <source>
        <dbReference type="Proteomes" id="UP000593999"/>
    </source>
</evidence>
<keyword evidence="3" id="KW-1185">Reference proteome</keyword>
<feature type="transmembrane region" description="Helical" evidence="1">
    <location>
        <begin position="434"/>
        <end position="456"/>
    </location>
</feature>
<feature type="transmembrane region" description="Helical" evidence="1">
    <location>
        <begin position="546"/>
        <end position="568"/>
    </location>
</feature>
<feature type="transmembrane region" description="Helical" evidence="1">
    <location>
        <begin position="48"/>
        <end position="66"/>
    </location>
</feature>
<dbReference type="Proteomes" id="UP000593999">
    <property type="component" value="Segment"/>
</dbReference>
<dbReference type="SUPFAM" id="SSF48371">
    <property type="entry name" value="ARM repeat"/>
    <property type="match status" value="1"/>
</dbReference>
<feature type="transmembrane region" description="Helical" evidence="1">
    <location>
        <begin position="463"/>
        <end position="483"/>
    </location>
</feature>
<evidence type="ECO:0000256" key="1">
    <source>
        <dbReference type="SAM" id="Phobius"/>
    </source>
</evidence>
<accession>A0A7L8ZDC4</accession>
<keyword evidence="1" id="KW-1133">Transmembrane helix</keyword>